<comment type="caution">
    <text evidence="3">The sequence shown here is derived from an EMBL/GenBank/DDBJ whole genome shotgun (WGS) entry which is preliminary data.</text>
</comment>
<feature type="compositionally biased region" description="Polar residues" evidence="1">
    <location>
        <begin position="115"/>
        <end position="127"/>
    </location>
</feature>
<name>A0A3N5XX41_9ALTE</name>
<feature type="region of interest" description="Disordered" evidence="1">
    <location>
        <begin position="60"/>
        <end position="138"/>
    </location>
</feature>
<evidence type="ECO:0000313" key="4">
    <source>
        <dbReference type="Proteomes" id="UP000275281"/>
    </source>
</evidence>
<dbReference type="SUPFAM" id="SSF48452">
    <property type="entry name" value="TPR-like"/>
    <property type="match status" value="1"/>
</dbReference>
<dbReference type="OrthoDB" id="5406098at2"/>
<protein>
    <submittedName>
        <fullName evidence="3">Uncharacterized protein</fullName>
    </submittedName>
</protein>
<feature type="transmembrane region" description="Helical" evidence="2">
    <location>
        <begin position="36"/>
        <end position="55"/>
    </location>
</feature>
<dbReference type="Gene3D" id="1.25.40.10">
    <property type="entry name" value="Tetratricopeptide repeat domain"/>
    <property type="match status" value="2"/>
</dbReference>
<proteinExistence type="predicted"/>
<dbReference type="InterPro" id="IPR011990">
    <property type="entry name" value="TPR-like_helical_dom_sf"/>
</dbReference>
<feature type="compositionally biased region" description="Low complexity" evidence="1">
    <location>
        <begin position="84"/>
        <end position="98"/>
    </location>
</feature>
<keyword evidence="2" id="KW-0472">Membrane</keyword>
<keyword evidence="2" id="KW-0812">Transmembrane</keyword>
<gene>
    <name evidence="3" type="ORF">DRW07_15620</name>
</gene>
<feature type="compositionally biased region" description="Polar residues" evidence="1">
    <location>
        <begin position="65"/>
        <end position="76"/>
    </location>
</feature>
<dbReference type="InterPro" id="IPR019734">
    <property type="entry name" value="TPR_rpt"/>
</dbReference>
<evidence type="ECO:0000313" key="3">
    <source>
        <dbReference type="EMBL" id="RPJ65332.1"/>
    </source>
</evidence>
<dbReference type="Pfam" id="PF14559">
    <property type="entry name" value="TPR_19"/>
    <property type="match status" value="1"/>
</dbReference>
<reference evidence="3 4" key="1">
    <citation type="submission" date="2018-11" db="EMBL/GenBank/DDBJ databases">
        <authorList>
            <person name="Ye M.-Q."/>
            <person name="Du Z.-J."/>
        </authorList>
    </citation>
    <scope>NUCLEOTIDE SEQUENCE [LARGE SCALE GENOMIC DNA]</scope>
    <source>
        <strain evidence="3 4">U0105</strain>
    </source>
</reference>
<feature type="region of interest" description="Disordered" evidence="1">
    <location>
        <begin position="1"/>
        <end position="28"/>
    </location>
</feature>
<sequence>MSVVNQMLNDLEKREATAQSHASYQPPAKNKRLQPLLGIGLLLLTVAAVATVLFYPEESERPLPLNSQPHDTQTATDAVETQPADVSASSEVSASNVVPLPEEPVGESDVRDEIQNTLPEQPKPSVTTDEEEDRGQSAPVVETALVPVAETPRFSVSQSQRTVTPPEYRVLVADAMAKNEHAKAQALLKSWIEAEPNNVDPLKKLAAIAFANGQFIQAENVLNLARERALADPSIRMMQARLYKRTGNISKALTALNFDSQSPEVLHYRAALARETAQYEIAQRDYQLLTSLNKTDLKAWLGLAVVSERMGNIATAVSAYRQVVALAGNKVEIQAYAEQQLQVLSTQVGELE</sequence>
<keyword evidence="2" id="KW-1133">Transmembrane helix</keyword>
<dbReference type="Proteomes" id="UP000275281">
    <property type="component" value="Unassembled WGS sequence"/>
</dbReference>
<dbReference type="RefSeq" id="WP_124028879.1">
    <property type="nucleotide sequence ID" value="NZ_JBHRSN010000014.1"/>
</dbReference>
<organism evidence="3 4">
    <name type="scientific">Alteromonas sediminis</name>
    <dbReference type="NCBI Taxonomy" id="2259342"/>
    <lineage>
        <taxon>Bacteria</taxon>
        <taxon>Pseudomonadati</taxon>
        <taxon>Pseudomonadota</taxon>
        <taxon>Gammaproteobacteria</taxon>
        <taxon>Alteromonadales</taxon>
        <taxon>Alteromonadaceae</taxon>
        <taxon>Alteromonas/Salinimonas group</taxon>
        <taxon>Alteromonas</taxon>
    </lineage>
</organism>
<dbReference type="EMBL" id="RPOK01000005">
    <property type="protein sequence ID" value="RPJ65332.1"/>
    <property type="molecule type" value="Genomic_DNA"/>
</dbReference>
<evidence type="ECO:0000256" key="1">
    <source>
        <dbReference type="SAM" id="MobiDB-lite"/>
    </source>
</evidence>
<dbReference type="AlphaFoldDB" id="A0A3N5XX41"/>
<accession>A0A3N5XX41</accession>
<evidence type="ECO:0000256" key="2">
    <source>
        <dbReference type="SAM" id="Phobius"/>
    </source>
</evidence>
<keyword evidence="4" id="KW-1185">Reference proteome</keyword>
<dbReference type="SMART" id="SM00028">
    <property type="entry name" value="TPR"/>
    <property type="match status" value="3"/>
</dbReference>